<reference evidence="7 8" key="1">
    <citation type="submission" date="2018-10" db="EMBL/GenBank/DDBJ databases">
        <title>Dokdonia luteus sp. nov., isolated from sea water.</title>
        <authorList>
            <person name="Zhou L.Y."/>
            <person name="Du Z.J."/>
        </authorList>
    </citation>
    <scope>NUCLEOTIDE SEQUENCE [LARGE SCALE GENOMIC DNA]</scope>
    <source>
        <strain evidence="7 8">SH27</strain>
    </source>
</reference>
<keyword evidence="5 6" id="KW-0472">Membrane</keyword>
<protein>
    <submittedName>
        <fullName evidence="7">YihY/virulence factor BrkB family protein</fullName>
    </submittedName>
</protein>
<keyword evidence="4 6" id="KW-1133">Transmembrane helix</keyword>
<dbReference type="PANTHER" id="PTHR30213:SF1">
    <property type="entry name" value="INNER MEMBRANE PROTEIN YHJD"/>
    <property type="match status" value="1"/>
</dbReference>
<feature type="transmembrane region" description="Helical" evidence="6">
    <location>
        <begin position="225"/>
        <end position="245"/>
    </location>
</feature>
<dbReference type="InterPro" id="IPR017039">
    <property type="entry name" value="Virul_fac_BrkB"/>
</dbReference>
<proteinExistence type="predicted"/>
<comment type="subcellular location">
    <subcellularLocation>
        <location evidence="1">Cell membrane</location>
        <topology evidence="1">Multi-pass membrane protein</topology>
    </subcellularLocation>
</comment>
<gene>
    <name evidence="7" type="ORF">EAX61_07900</name>
</gene>
<feature type="transmembrane region" description="Helical" evidence="6">
    <location>
        <begin position="191"/>
        <end position="213"/>
    </location>
</feature>
<keyword evidence="8" id="KW-1185">Reference proteome</keyword>
<dbReference type="RefSeq" id="WP_121917137.1">
    <property type="nucleotide sequence ID" value="NZ_REFV01000006.1"/>
</dbReference>
<dbReference type="GO" id="GO:0005886">
    <property type="term" value="C:plasma membrane"/>
    <property type="evidence" value="ECO:0007669"/>
    <property type="project" value="UniProtKB-SubCell"/>
</dbReference>
<dbReference type="PIRSF" id="PIRSF035875">
    <property type="entry name" value="RNase_BN"/>
    <property type="match status" value="1"/>
</dbReference>
<evidence type="ECO:0000256" key="1">
    <source>
        <dbReference type="ARBA" id="ARBA00004651"/>
    </source>
</evidence>
<sequence length="307" mass="34321">MEDIEAQDTFKIKHIPKLLVSTYKSWDKSEPFKLSAIVAYYAILSLPALIVIILNVVGAVWGRDIVQGELLDEITKALGQQTAESIRLMMVDRGDEETSLFTTIVGLGTLLYGATGVFYQLQEALDVIWDIPEDKRPKGIIGILKSRAKGFGFILILGFLLLISFVLTAALSTFSNRLALFLPEALLDSMFVIDFLLSLIFIYVLFAALFKFLPSIRVRWKAVRVGAGLTSLLFVMGKYLLALYFNKMEPGSTYGAAGSIILVMLWVSYSSLILFFGAHFTRVYADRYLQNDLRKVPEKVNTLNDSS</sequence>
<dbReference type="Proteomes" id="UP000281985">
    <property type="component" value="Unassembled WGS sequence"/>
</dbReference>
<accession>A0A3M0GEB7</accession>
<feature type="transmembrane region" description="Helical" evidence="6">
    <location>
        <begin position="151"/>
        <end position="171"/>
    </location>
</feature>
<evidence type="ECO:0000256" key="3">
    <source>
        <dbReference type="ARBA" id="ARBA00022692"/>
    </source>
</evidence>
<name>A0A3M0GEB7_9FLAO</name>
<comment type="caution">
    <text evidence="7">The sequence shown here is derived from an EMBL/GenBank/DDBJ whole genome shotgun (WGS) entry which is preliminary data.</text>
</comment>
<evidence type="ECO:0000256" key="2">
    <source>
        <dbReference type="ARBA" id="ARBA00022475"/>
    </source>
</evidence>
<evidence type="ECO:0000313" key="7">
    <source>
        <dbReference type="EMBL" id="RMB59499.1"/>
    </source>
</evidence>
<dbReference type="Pfam" id="PF03631">
    <property type="entry name" value="Virul_fac_BrkB"/>
    <property type="match status" value="1"/>
</dbReference>
<keyword evidence="3 6" id="KW-0812">Transmembrane</keyword>
<dbReference type="PANTHER" id="PTHR30213">
    <property type="entry name" value="INNER MEMBRANE PROTEIN YHJD"/>
    <property type="match status" value="1"/>
</dbReference>
<keyword evidence="2" id="KW-1003">Cell membrane</keyword>
<evidence type="ECO:0000313" key="8">
    <source>
        <dbReference type="Proteomes" id="UP000281985"/>
    </source>
</evidence>
<dbReference type="EMBL" id="REFV01000006">
    <property type="protein sequence ID" value="RMB59499.1"/>
    <property type="molecule type" value="Genomic_DNA"/>
</dbReference>
<evidence type="ECO:0000256" key="5">
    <source>
        <dbReference type="ARBA" id="ARBA00023136"/>
    </source>
</evidence>
<organism evidence="7 8">
    <name type="scientific">Dokdonia sinensis</name>
    <dbReference type="NCBI Taxonomy" id="2479847"/>
    <lineage>
        <taxon>Bacteria</taxon>
        <taxon>Pseudomonadati</taxon>
        <taxon>Bacteroidota</taxon>
        <taxon>Flavobacteriia</taxon>
        <taxon>Flavobacteriales</taxon>
        <taxon>Flavobacteriaceae</taxon>
        <taxon>Dokdonia</taxon>
    </lineage>
</organism>
<evidence type="ECO:0000256" key="4">
    <source>
        <dbReference type="ARBA" id="ARBA00022989"/>
    </source>
</evidence>
<feature type="transmembrane region" description="Helical" evidence="6">
    <location>
        <begin position="38"/>
        <end position="61"/>
    </location>
</feature>
<evidence type="ECO:0000256" key="6">
    <source>
        <dbReference type="SAM" id="Phobius"/>
    </source>
</evidence>
<dbReference type="OrthoDB" id="9797028at2"/>
<feature type="transmembrane region" description="Helical" evidence="6">
    <location>
        <begin position="257"/>
        <end position="278"/>
    </location>
</feature>
<dbReference type="AlphaFoldDB" id="A0A3M0GEB7"/>